<gene>
    <name evidence="3" type="ORF">Fcan01_23436</name>
</gene>
<protein>
    <submittedName>
        <fullName evidence="3">Protein eva-1 C</fullName>
    </submittedName>
</protein>
<feature type="transmembrane region" description="Helical" evidence="2">
    <location>
        <begin position="196"/>
        <end position="221"/>
    </location>
</feature>
<comment type="caution">
    <text evidence="3">The sequence shown here is derived from an EMBL/GenBank/DDBJ whole genome shotgun (WGS) entry which is preliminary data.</text>
</comment>
<feature type="compositionally biased region" description="Basic and acidic residues" evidence="1">
    <location>
        <begin position="150"/>
        <end position="160"/>
    </location>
</feature>
<feature type="compositionally biased region" description="Low complexity" evidence="1">
    <location>
        <begin position="240"/>
        <end position="249"/>
    </location>
</feature>
<feature type="region of interest" description="Disordered" evidence="1">
    <location>
        <begin position="229"/>
        <end position="255"/>
    </location>
</feature>
<evidence type="ECO:0000313" key="3">
    <source>
        <dbReference type="EMBL" id="OXA41738.1"/>
    </source>
</evidence>
<dbReference type="OrthoDB" id="5970528at2759"/>
<feature type="region of interest" description="Disordered" evidence="1">
    <location>
        <begin position="146"/>
        <end position="167"/>
    </location>
</feature>
<keyword evidence="2" id="KW-1133">Transmembrane helix</keyword>
<dbReference type="Gene3D" id="2.60.120.740">
    <property type="match status" value="1"/>
</dbReference>
<dbReference type="PANTHER" id="PTHR46780">
    <property type="entry name" value="PROTEIN EVA-1"/>
    <property type="match status" value="1"/>
</dbReference>
<dbReference type="Proteomes" id="UP000198287">
    <property type="component" value="Unassembled WGS sequence"/>
</dbReference>
<dbReference type="InterPro" id="IPR043159">
    <property type="entry name" value="Lectin_gal-bd_sf"/>
</dbReference>
<evidence type="ECO:0000256" key="2">
    <source>
        <dbReference type="SAM" id="Phobius"/>
    </source>
</evidence>
<evidence type="ECO:0000256" key="1">
    <source>
        <dbReference type="SAM" id="MobiDB-lite"/>
    </source>
</evidence>
<reference evidence="3 4" key="1">
    <citation type="submission" date="2015-12" db="EMBL/GenBank/DDBJ databases">
        <title>The genome of Folsomia candida.</title>
        <authorList>
            <person name="Faddeeva A."/>
            <person name="Derks M.F."/>
            <person name="Anvar Y."/>
            <person name="Smit S."/>
            <person name="Van Straalen N."/>
            <person name="Roelofs D."/>
        </authorList>
    </citation>
    <scope>NUCLEOTIDE SEQUENCE [LARGE SCALE GENOMIC DNA]</scope>
    <source>
        <strain evidence="3 4">VU population</strain>
        <tissue evidence="3">Whole body</tissue>
    </source>
</reference>
<keyword evidence="2" id="KW-0472">Membrane</keyword>
<accession>A0A226DA30</accession>
<sequence>MSLANQPIILHDRDTACLSSFATETVMQMCHGKRRCALSVDPATFGTPCKPESSMYLKVIFTCVPRKVLLEKYQGEPEPDEMFDEETEDETGEPVGRVVELQLADHSKGWVNPKSTSKPNTLSKSHSSGESIMEIQTSNFGLKSSAVQVQREERGEDHRATSSNANSNNSQDVHIIYLISQGIQAYEFISRNTDKLWLYITISIASCLGVILSVLLVKIWIQRASSRRSSSGCTNNITNSSSKHPSSSSAGPITATGRLSDIDELSVVMDEITELPSILRKSSGPSDDLGTRGLAVSTVTSTNSSMLNSGGIVGGGPNSIMMSSTSSSTSQNQIPATMTLGRGLNRQREATNIRFYYD</sequence>
<keyword evidence="4" id="KW-1185">Reference proteome</keyword>
<feature type="compositionally biased region" description="Polar residues" evidence="1">
    <location>
        <begin position="229"/>
        <end position="239"/>
    </location>
</feature>
<evidence type="ECO:0000313" key="4">
    <source>
        <dbReference type="Proteomes" id="UP000198287"/>
    </source>
</evidence>
<dbReference type="CDD" id="cd22829">
    <property type="entry name" value="Gal_Rha_Lectin_EVA1_EVA1C_rpt2"/>
    <property type="match status" value="1"/>
</dbReference>
<feature type="region of interest" description="Disordered" evidence="1">
    <location>
        <begin position="109"/>
        <end position="129"/>
    </location>
</feature>
<dbReference type="EMBL" id="LNIX01000028">
    <property type="protein sequence ID" value="OXA41738.1"/>
    <property type="molecule type" value="Genomic_DNA"/>
</dbReference>
<feature type="compositionally biased region" description="Polar residues" evidence="1">
    <location>
        <begin position="113"/>
        <end position="129"/>
    </location>
</feature>
<proteinExistence type="predicted"/>
<organism evidence="3 4">
    <name type="scientific">Folsomia candida</name>
    <name type="common">Springtail</name>
    <dbReference type="NCBI Taxonomy" id="158441"/>
    <lineage>
        <taxon>Eukaryota</taxon>
        <taxon>Metazoa</taxon>
        <taxon>Ecdysozoa</taxon>
        <taxon>Arthropoda</taxon>
        <taxon>Hexapoda</taxon>
        <taxon>Collembola</taxon>
        <taxon>Entomobryomorpha</taxon>
        <taxon>Isotomoidea</taxon>
        <taxon>Isotomidae</taxon>
        <taxon>Proisotominae</taxon>
        <taxon>Folsomia</taxon>
    </lineage>
</organism>
<keyword evidence="2" id="KW-0812">Transmembrane</keyword>
<dbReference type="OMA" id="GESIMEI"/>
<name>A0A226DA30_FOLCA</name>
<dbReference type="AlphaFoldDB" id="A0A226DA30"/>